<dbReference type="EMBL" id="CP014525">
    <property type="protein sequence ID" value="AMW34280.1"/>
    <property type="molecule type" value="Genomic_DNA"/>
</dbReference>
<gene>
    <name evidence="3" type="ORF">AY555_02755</name>
</gene>
<dbReference type="AlphaFoldDB" id="A0A143DCL2"/>
<accession>A0A143DCL2</accession>
<dbReference type="RefSeq" id="WP_066133138.1">
    <property type="nucleotide sequence ID" value="NZ_CP014525.1"/>
</dbReference>
<reference evidence="3 4" key="1">
    <citation type="submission" date="2016-02" db="EMBL/GenBank/DDBJ databases">
        <title>Complete Genome of H5569, the type strain of the newly described species Haematospirillium jordaniae.</title>
        <authorList>
            <person name="Nicholson A.C."/>
            <person name="Humrighouse B.W."/>
            <person name="Loparov V."/>
            <person name="McQuiston J.R."/>
        </authorList>
    </citation>
    <scope>NUCLEOTIDE SEQUENCE [LARGE SCALE GENOMIC DNA]</scope>
    <source>
        <strain evidence="3 4">H5569</strain>
    </source>
</reference>
<name>A0A143DCL2_9PROT</name>
<dbReference type="Gene3D" id="2.40.50.90">
    <property type="match status" value="1"/>
</dbReference>
<proteinExistence type="predicted"/>
<dbReference type="PROSITE" id="PS50830">
    <property type="entry name" value="TNASE_3"/>
    <property type="match status" value="1"/>
</dbReference>
<evidence type="ECO:0000256" key="1">
    <source>
        <dbReference type="SAM" id="SignalP"/>
    </source>
</evidence>
<feature type="chain" id="PRO_5044368586" description="TNase-like domain-containing protein" evidence="1">
    <location>
        <begin position="21"/>
        <end position="134"/>
    </location>
</feature>
<feature type="signal peptide" evidence="1">
    <location>
        <begin position="1"/>
        <end position="20"/>
    </location>
</feature>
<dbReference type="STRING" id="1549855.AY555_02755"/>
<keyword evidence="1" id="KW-0732">Signal</keyword>
<dbReference type="KEGG" id="hjo:AY555_02755"/>
<dbReference type="SMART" id="SM00318">
    <property type="entry name" value="SNc"/>
    <property type="match status" value="1"/>
</dbReference>
<organism evidence="3 4">
    <name type="scientific">Haematospirillum jordaniae</name>
    <dbReference type="NCBI Taxonomy" id="1549855"/>
    <lineage>
        <taxon>Bacteria</taxon>
        <taxon>Pseudomonadati</taxon>
        <taxon>Pseudomonadota</taxon>
        <taxon>Alphaproteobacteria</taxon>
        <taxon>Rhodospirillales</taxon>
        <taxon>Novispirillaceae</taxon>
        <taxon>Haematospirillum</taxon>
    </lineage>
</organism>
<protein>
    <recommendedName>
        <fullName evidence="2">TNase-like domain-containing protein</fullName>
    </recommendedName>
</protein>
<dbReference type="OrthoDB" id="309040at2"/>
<keyword evidence="4" id="KW-1185">Reference proteome</keyword>
<dbReference type="Pfam" id="PF00565">
    <property type="entry name" value="SNase"/>
    <property type="match status" value="1"/>
</dbReference>
<dbReference type="Proteomes" id="UP000076066">
    <property type="component" value="Chromosome"/>
</dbReference>
<sequence length="134" mass="14559">MRLYVVFLVSFLLFPFPLSAADIPATLKRVIDGDTAVMQTSDGEKTVRFKGIDTPELKGRCAAEKQAARRAKAATERLLSKGAITLQKPSRDKYGRTAAFVLVDGKPVHVALIRAGHGRAYAGGKRQGWCDGQN</sequence>
<evidence type="ECO:0000313" key="3">
    <source>
        <dbReference type="EMBL" id="AMW34280.1"/>
    </source>
</evidence>
<evidence type="ECO:0000259" key="2">
    <source>
        <dbReference type="PROSITE" id="PS50830"/>
    </source>
</evidence>
<dbReference type="GeneID" id="53316071"/>
<dbReference type="SUPFAM" id="SSF50199">
    <property type="entry name" value="Staphylococcal nuclease"/>
    <property type="match status" value="1"/>
</dbReference>
<dbReference type="InterPro" id="IPR016071">
    <property type="entry name" value="Staphylococal_nuclease_OB-fold"/>
</dbReference>
<evidence type="ECO:0000313" key="4">
    <source>
        <dbReference type="Proteomes" id="UP000076066"/>
    </source>
</evidence>
<feature type="domain" description="TNase-like" evidence="2">
    <location>
        <begin position="21"/>
        <end position="121"/>
    </location>
</feature>
<dbReference type="InterPro" id="IPR035437">
    <property type="entry name" value="SNase_OB-fold_sf"/>
</dbReference>